<dbReference type="AlphaFoldDB" id="X1CSW6"/>
<dbReference type="EMBL" id="BART01025045">
    <property type="protein sequence ID" value="GAG96052.1"/>
    <property type="molecule type" value="Genomic_DNA"/>
</dbReference>
<gene>
    <name evidence="1" type="ORF">S01H4_45046</name>
</gene>
<feature type="non-terminal residue" evidence="1">
    <location>
        <position position="38"/>
    </location>
</feature>
<accession>X1CSW6</accession>
<dbReference type="PROSITE" id="PS51257">
    <property type="entry name" value="PROKAR_LIPOPROTEIN"/>
    <property type="match status" value="1"/>
</dbReference>
<evidence type="ECO:0000313" key="1">
    <source>
        <dbReference type="EMBL" id="GAG96052.1"/>
    </source>
</evidence>
<name>X1CSW6_9ZZZZ</name>
<organism evidence="1">
    <name type="scientific">marine sediment metagenome</name>
    <dbReference type="NCBI Taxonomy" id="412755"/>
    <lineage>
        <taxon>unclassified sequences</taxon>
        <taxon>metagenomes</taxon>
        <taxon>ecological metagenomes</taxon>
    </lineage>
</organism>
<protein>
    <submittedName>
        <fullName evidence="1">Uncharacterized protein</fullName>
    </submittedName>
</protein>
<proteinExistence type="predicted"/>
<reference evidence="1" key="1">
    <citation type="journal article" date="2014" name="Front. Microbiol.">
        <title>High frequency of phylogenetically diverse reductive dehalogenase-homologous genes in deep subseafloor sedimentary metagenomes.</title>
        <authorList>
            <person name="Kawai M."/>
            <person name="Futagami T."/>
            <person name="Toyoda A."/>
            <person name="Takaki Y."/>
            <person name="Nishi S."/>
            <person name="Hori S."/>
            <person name="Arai W."/>
            <person name="Tsubouchi T."/>
            <person name="Morono Y."/>
            <person name="Uchiyama I."/>
            <person name="Ito T."/>
            <person name="Fujiyama A."/>
            <person name="Inagaki F."/>
            <person name="Takami H."/>
        </authorList>
    </citation>
    <scope>NUCLEOTIDE SEQUENCE</scope>
    <source>
        <strain evidence="1">Expedition CK06-06</strain>
    </source>
</reference>
<sequence length="38" mass="4257">MKLFKGLMLLIILAALLFGGCSFDLNYDRYAIVYGIAE</sequence>
<comment type="caution">
    <text evidence="1">The sequence shown here is derived from an EMBL/GenBank/DDBJ whole genome shotgun (WGS) entry which is preliminary data.</text>
</comment>